<keyword evidence="1" id="KW-1133">Transmembrane helix</keyword>
<proteinExistence type="predicted"/>
<feature type="transmembrane region" description="Helical" evidence="1">
    <location>
        <begin position="6"/>
        <end position="37"/>
    </location>
</feature>
<feature type="transmembrane region" description="Helical" evidence="1">
    <location>
        <begin position="57"/>
        <end position="74"/>
    </location>
</feature>
<keyword evidence="3" id="KW-1185">Reference proteome</keyword>
<reference evidence="2 3" key="1">
    <citation type="journal article" date="2015" name="Genome Announc.">
        <title>Expanding the biotechnology potential of lactobacilli through comparative genomics of 213 strains and associated genera.</title>
        <authorList>
            <person name="Sun Z."/>
            <person name="Harris H.M."/>
            <person name="McCann A."/>
            <person name="Guo C."/>
            <person name="Argimon S."/>
            <person name="Zhang W."/>
            <person name="Yang X."/>
            <person name="Jeffery I.B."/>
            <person name="Cooney J.C."/>
            <person name="Kagawa T.F."/>
            <person name="Liu W."/>
            <person name="Song Y."/>
            <person name="Salvetti E."/>
            <person name="Wrobel A."/>
            <person name="Rasinkangas P."/>
            <person name="Parkhill J."/>
            <person name="Rea M.C."/>
            <person name="O'Sullivan O."/>
            <person name="Ritari J."/>
            <person name="Douillard F.P."/>
            <person name="Paul Ross R."/>
            <person name="Yang R."/>
            <person name="Briner A.E."/>
            <person name="Felis G.E."/>
            <person name="de Vos W.M."/>
            <person name="Barrangou R."/>
            <person name="Klaenhammer T.R."/>
            <person name="Caufield P.W."/>
            <person name="Cui Y."/>
            <person name="Zhang H."/>
            <person name="O'Toole P.W."/>
        </authorList>
    </citation>
    <scope>NUCLEOTIDE SEQUENCE [LARGE SCALE GENOMIC DNA]</scope>
    <source>
        <strain evidence="2 3">DSM 20253</strain>
    </source>
</reference>
<feature type="transmembrane region" description="Helical" evidence="1">
    <location>
        <begin position="112"/>
        <end position="131"/>
    </location>
</feature>
<dbReference type="AlphaFoldDB" id="A0A0R2DHN2"/>
<evidence type="ECO:0000313" key="3">
    <source>
        <dbReference type="Proteomes" id="UP000051638"/>
    </source>
</evidence>
<feature type="transmembrane region" description="Helical" evidence="1">
    <location>
        <begin position="244"/>
        <end position="267"/>
    </location>
</feature>
<feature type="transmembrane region" description="Helical" evidence="1">
    <location>
        <begin position="367"/>
        <end position="384"/>
    </location>
</feature>
<accession>A0A0R2DHN2</accession>
<feature type="transmembrane region" description="Helical" evidence="1">
    <location>
        <begin position="190"/>
        <end position="209"/>
    </location>
</feature>
<dbReference type="OrthoDB" id="2164445at2"/>
<dbReference type="STRING" id="1423796.FC24_GL000010"/>
<evidence type="ECO:0008006" key="4">
    <source>
        <dbReference type="Google" id="ProtNLM"/>
    </source>
</evidence>
<protein>
    <recommendedName>
        <fullName evidence="4">Polysaccharide polymerase</fullName>
    </recommendedName>
</protein>
<name>A0A0R2DHN2_9LACO</name>
<dbReference type="Proteomes" id="UP000051638">
    <property type="component" value="Unassembled WGS sequence"/>
</dbReference>
<evidence type="ECO:0000313" key="2">
    <source>
        <dbReference type="EMBL" id="KRN00183.1"/>
    </source>
</evidence>
<feature type="transmembrane region" description="Helical" evidence="1">
    <location>
        <begin position="86"/>
        <end position="105"/>
    </location>
</feature>
<dbReference type="RefSeq" id="WP_057872827.1">
    <property type="nucleotide sequence ID" value="NZ_AYYI01000001.1"/>
</dbReference>
<comment type="caution">
    <text evidence="2">The sequence shown here is derived from an EMBL/GenBank/DDBJ whole genome shotgun (WGS) entry which is preliminary data.</text>
</comment>
<keyword evidence="1" id="KW-0812">Transmembrane</keyword>
<feature type="transmembrane region" description="Helical" evidence="1">
    <location>
        <begin position="162"/>
        <end position="183"/>
    </location>
</feature>
<feature type="transmembrane region" description="Helical" evidence="1">
    <location>
        <begin position="215"/>
        <end position="232"/>
    </location>
</feature>
<dbReference type="EMBL" id="AYYI01000001">
    <property type="protein sequence ID" value="KRN00183.1"/>
    <property type="molecule type" value="Genomic_DNA"/>
</dbReference>
<dbReference type="PATRIC" id="fig|1423796.3.peg.10"/>
<organism evidence="2 3">
    <name type="scientific">Loigolactobacillus rennini DSM 20253</name>
    <dbReference type="NCBI Taxonomy" id="1423796"/>
    <lineage>
        <taxon>Bacteria</taxon>
        <taxon>Bacillati</taxon>
        <taxon>Bacillota</taxon>
        <taxon>Bacilli</taxon>
        <taxon>Lactobacillales</taxon>
        <taxon>Lactobacillaceae</taxon>
        <taxon>Loigolactobacillus</taxon>
    </lineage>
</organism>
<keyword evidence="1" id="KW-0472">Membrane</keyword>
<evidence type="ECO:0000256" key="1">
    <source>
        <dbReference type="SAM" id="Phobius"/>
    </source>
</evidence>
<feature type="transmembrane region" description="Helical" evidence="1">
    <location>
        <begin position="342"/>
        <end position="360"/>
    </location>
</feature>
<gene>
    <name evidence="2" type="ORF">FC24_GL000010</name>
</gene>
<sequence length="417" mass="48154">MAVLLAFLYIFQFPIFDIPIINSSHICFVILIIALFVNRKYRQTLLSILTNKKVIRIFIVLLLIMFYALLVPVFKGTYDFSIEKPLFNQLVQIFIGSFLFTYLYVKEKHIPVVIIEAFFIQSLIMGAAFLSSKINTLLNNFRGAELIDFIGQREWYQGIRGLGVAGSSFFGLAIGFGMVYILLVRYYKEIPIKSTIIRFIYLLILIAAGVSAGRISLVGLGVAALYFLFNMLKHKKRRKGPKRINIITLFTSVTVIILIFISSPLWFNSLRNNATISRFLNWAFEFYYKLQSSGQLTTSSTSKLQQMYFQVSGSTFFFGDGRYTNPDQSYYMSTDAGYMRNILFFGLIGLLFLVLYQLLLFNWRKELRFSVFAFMCLLIFHIKGETIGFSLMTQNILFLTFLFQTFTSHFNFEATSQ</sequence>